<proteinExistence type="inferred from homology"/>
<name>A0A6M0P2U9_9BACI</name>
<reference evidence="3 4" key="1">
    <citation type="submission" date="2020-03" db="EMBL/GenBank/DDBJ databases">
        <title>Bacillus aquiflavi sp. nov., isolated from yellow water of strong flavor Chinese baijiu in Yibin region of China.</title>
        <authorList>
            <person name="Xie J."/>
        </authorList>
    </citation>
    <scope>NUCLEOTIDE SEQUENCE [LARGE SCALE GENOMIC DNA]</scope>
    <source>
        <strain evidence="3 4">Gsoil 114</strain>
    </source>
</reference>
<dbReference type="EMBL" id="JAAIWK010000002">
    <property type="protein sequence ID" value="NEY18777.1"/>
    <property type="molecule type" value="Genomic_DNA"/>
</dbReference>
<evidence type="ECO:0000256" key="1">
    <source>
        <dbReference type="ARBA" id="ARBA00009589"/>
    </source>
</evidence>
<sequence>MKRIAIDMDEVIADFIPKHLALFNRDYNENISIEDLKGKKLRDLRPHLQDEVTNYLLDPSFFRDLAVMKDSQDVIKELSQYYEIVWNYNNSSLNDIKKKGLISFLR</sequence>
<evidence type="ECO:0000256" key="2">
    <source>
        <dbReference type="PIRSR" id="PIRSR610708-1"/>
    </source>
</evidence>
<dbReference type="InterPro" id="IPR010708">
    <property type="entry name" value="5'(3')-deoxyribonucleotidase"/>
</dbReference>
<evidence type="ECO:0000313" key="3">
    <source>
        <dbReference type="EMBL" id="NEY18777.1"/>
    </source>
</evidence>
<feature type="active site" description="Nucleophile" evidence="2">
    <location>
        <position position="7"/>
    </location>
</feature>
<keyword evidence="4" id="KW-1185">Reference proteome</keyword>
<dbReference type="Pfam" id="PF06941">
    <property type="entry name" value="NT5C"/>
    <property type="match status" value="1"/>
</dbReference>
<organism evidence="3 4">
    <name type="scientific">Heyndrickxia ginsengihumi</name>
    <dbReference type="NCBI Taxonomy" id="363870"/>
    <lineage>
        <taxon>Bacteria</taxon>
        <taxon>Bacillati</taxon>
        <taxon>Bacillota</taxon>
        <taxon>Bacilli</taxon>
        <taxon>Bacillales</taxon>
        <taxon>Bacillaceae</taxon>
        <taxon>Heyndrickxia</taxon>
    </lineage>
</organism>
<accession>A0A6M0P2U9</accession>
<dbReference type="AlphaFoldDB" id="A0A6M0P2U9"/>
<dbReference type="Proteomes" id="UP000476934">
    <property type="component" value="Unassembled WGS sequence"/>
</dbReference>
<gene>
    <name evidence="3" type="ORF">G4D61_02195</name>
</gene>
<feature type="active site" description="Proton donor" evidence="2">
    <location>
        <position position="9"/>
    </location>
</feature>
<comment type="caution">
    <text evidence="3">The sequence shown here is derived from an EMBL/GenBank/DDBJ whole genome shotgun (WGS) entry which is preliminary data.</text>
</comment>
<dbReference type="GO" id="GO:0009264">
    <property type="term" value="P:deoxyribonucleotide catabolic process"/>
    <property type="evidence" value="ECO:0007669"/>
    <property type="project" value="InterPro"/>
</dbReference>
<dbReference type="RefSeq" id="WP_025730994.1">
    <property type="nucleotide sequence ID" value="NZ_JAAIWK010000002.1"/>
</dbReference>
<protein>
    <submittedName>
        <fullName evidence="3">Uncharacterized protein</fullName>
    </submittedName>
</protein>
<dbReference type="OrthoDB" id="278110at2"/>
<comment type="similarity">
    <text evidence="1">Belongs to the 5'(3')-deoxyribonucleotidase family.</text>
</comment>
<dbReference type="InterPro" id="IPR036412">
    <property type="entry name" value="HAD-like_sf"/>
</dbReference>
<evidence type="ECO:0000313" key="4">
    <source>
        <dbReference type="Proteomes" id="UP000476934"/>
    </source>
</evidence>
<dbReference type="SUPFAM" id="SSF56784">
    <property type="entry name" value="HAD-like"/>
    <property type="match status" value="1"/>
</dbReference>
<dbReference type="GO" id="GO:0008253">
    <property type="term" value="F:5'-nucleotidase activity"/>
    <property type="evidence" value="ECO:0007669"/>
    <property type="project" value="InterPro"/>
</dbReference>